<dbReference type="GO" id="GO:0003677">
    <property type="term" value="F:DNA binding"/>
    <property type="evidence" value="ECO:0007669"/>
    <property type="project" value="InterPro"/>
</dbReference>
<reference evidence="2" key="1">
    <citation type="submission" date="2016-10" db="EMBL/GenBank/DDBJ databases">
        <authorList>
            <person name="Varghese N."/>
            <person name="Submissions S."/>
        </authorList>
    </citation>
    <scope>NUCLEOTIDE SEQUENCE [LARGE SCALE GENOMIC DNA]</scope>
    <source>
        <strain evidence="2">DSM 16858</strain>
    </source>
</reference>
<accession>A0A1I0KT69</accession>
<dbReference type="AlphaFoldDB" id="A0A1I0KT69"/>
<proteinExistence type="predicted"/>
<dbReference type="GO" id="GO:0006313">
    <property type="term" value="P:DNA transposition"/>
    <property type="evidence" value="ECO:0007669"/>
    <property type="project" value="InterPro"/>
</dbReference>
<sequence length="95" mass="10390">MEKELEQFRQEVERLKAGRKKGALPYPEALRAFAVRYVEHTVGTGGTMSQAAKSLGVSEPTLYAWKKGERAAHRRAKGPGPKQELVPVVVSKSAG</sequence>
<dbReference type="SUPFAM" id="SSF46689">
    <property type="entry name" value="Homeodomain-like"/>
    <property type="match status" value="1"/>
</dbReference>
<dbReference type="Pfam" id="PF01527">
    <property type="entry name" value="HTH_Tnp_1"/>
    <property type="match status" value="1"/>
</dbReference>
<dbReference type="EMBL" id="FOIJ01000014">
    <property type="protein sequence ID" value="SEU28746.1"/>
    <property type="molecule type" value="Genomic_DNA"/>
</dbReference>
<dbReference type="RefSeq" id="WP_143076153.1">
    <property type="nucleotide sequence ID" value="NZ_FOIJ01000014.1"/>
</dbReference>
<organism evidence="1 2">
    <name type="scientific">Stigmatella erecta</name>
    <dbReference type="NCBI Taxonomy" id="83460"/>
    <lineage>
        <taxon>Bacteria</taxon>
        <taxon>Pseudomonadati</taxon>
        <taxon>Myxococcota</taxon>
        <taxon>Myxococcia</taxon>
        <taxon>Myxococcales</taxon>
        <taxon>Cystobacterineae</taxon>
        <taxon>Archangiaceae</taxon>
        <taxon>Stigmatella</taxon>
    </lineage>
</organism>
<dbReference type="InterPro" id="IPR009057">
    <property type="entry name" value="Homeodomain-like_sf"/>
</dbReference>
<feature type="non-terminal residue" evidence="1">
    <location>
        <position position="95"/>
    </location>
</feature>
<keyword evidence="2" id="KW-1185">Reference proteome</keyword>
<dbReference type="Gene3D" id="1.10.10.60">
    <property type="entry name" value="Homeodomain-like"/>
    <property type="match status" value="1"/>
</dbReference>
<evidence type="ECO:0000313" key="1">
    <source>
        <dbReference type="EMBL" id="SEU28746.1"/>
    </source>
</evidence>
<evidence type="ECO:0000313" key="2">
    <source>
        <dbReference type="Proteomes" id="UP000199181"/>
    </source>
</evidence>
<dbReference type="Proteomes" id="UP000199181">
    <property type="component" value="Unassembled WGS sequence"/>
</dbReference>
<dbReference type="InterPro" id="IPR002514">
    <property type="entry name" value="Transposase_8"/>
</dbReference>
<gene>
    <name evidence="1" type="ORF">SAMN05443639_1141</name>
</gene>
<dbReference type="GO" id="GO:0004803">
    <property type="term" value="F:transposase activity"/>
    <property type="evidence" value="ECO:0007669"/>
    <property type="project" value="InterPro"/>
</dbReference>
<protein>
    <submittedName>
        <fullName evidence="1">Transposase</fullName>
    </submittedName>
</protein>
<name>A0A1I0KT69_9BACT</name>